<dbReference type="RefSeq" id="WP_173132012.1">
    <property type="nucleotide sequence ID" value="NZ_JABRWJ010000011.1"/>
</dbReference>
<evidence type="ECO:0000256" key="2">
    <source>
        <dbReference type="ARBA" id="ARBA00022737"/>
    </source>
</evidence>
<dbReference type="CDD" id="cd00200">
    <property type="entry name" value="WD40"/>
    <property type="match status" value="1"/>
</dbReference>
<dbReference type="PANTHER" id="PTHR19848:SF8">
    <property type="entry name" value="F-BOX AND WD REPEAT DOMAIN CONTAINING 7"/>
    <property type="match status" value="1"/>
</dbReference>
<dbReference type="PROSITE" id="PS50294">
    <property type="entry name" value="WD_REPEATS_REGION"/>
    <property type="match status" value="8"/>
</dbReference>
<dbReference type="InterPro" id="IPR000157">
    <property type="entry name" value="TIR_dom"/>
</dbReference>
<feature type="repeat" description="WD" evidence="3">
    <location>
        <begin position="807"/>
        <end position="848"/>
    </location>
</feature>
<gene>
    <name evidence="6" type="ORF">HLB44_29975</name>
</gene>
<dbReference type="Pfam" id="PF13676">
    <property type="entry name" value="TIR_2"/>
    <property type="match status" value="1"/>
</dbReference>
<dbReference type="EMBL" id="JABRWJ010000011">
    <property type="protein sequence ID" value="NRF71228.1"/>
    <property type="molecule type" value="Genomic_DNA"/>
</dbReference>
<keyword evidence="1 3" id="KW-0853">WD repeat</keyword>
<evidence type="ECO:0000259" key="5">
    <source>
        <dbReference type="PROSITE" id="PS50104"/>
    </source>
</evidence>
<evidence type="ECO:0000256" key="1">
    <source>
        <dbReference type="ARBA" id="ARBA00022574"/>
    </source>
</evidence>
<dbReference type="PROSITE" id="PS00678">
    <property type="entry name" value="WD_REPEATS_1"/>
    <property type="match status" value="4"/>
</dbReference>
<dbReference type="Gene3D" id="3.40.50.10140">
    <property type="entry name" value="Toll/interleukin-1 receptor homology (TIR) domain"/>
    <property type="match status" value="1"/>
</dbReference>
<dbReference type="InterPro" id="IPR036322">
    <property type="entry name" value="WD40_repeat_dom_sf"/>
</dbReference>
<feature type="transmembrane region" description="Helical" evidence="4">
    <location>
        <begin position="211"/>
        <end position="231"/>
    </location>
</feature>
<accession>A0ABX2ERJ0</accession>
<feature type="repeat" description="WD" evidence="3">
    <location>
        <begin position="465"/>
        <end position="506"/>
    </location>
</feature>
<feature type="domain" description="TIR" evidence="5">
    <location>
        <begin position="6"/>
        <end position="137"/>
    </location>
</feature>
<organism evidence="6 7">
    <name type="scientific">Pseudaquabacterium terrae</name>
    <dbReference type="NCBI Taxonomy" id="2732868"/>
    <lineage>
        <taxon>Bacteria</taxon>
        <taxon>Pseudomonadati</taxon>
        <taxon>Pseudomonadota</taxon>
        <taxon>Betaproteobacteria</taxon>
        <taxon>Burkholderiales</taxon>
        <taxon>Sphaerotilaceae</taxon>
        <taxon>Pseudaquabacterium</taxon>
    </lineage>
</organism>
<feature type="repeat" description="WD" evidence="3">
    <location>
        <begin position="850"/>
        <end position="884"/>
    </location>
</feature>
<feature type="repeat" description="WD" evidence="3">
    <location>
        <begin position="681"/>
        <end position="713"/>
    </location>
</feature>
<dbReference type="SMART" id="SM00320">
    <property type="entry name" value="WD40"/>
    <property type="match status" value="13"/>
</dbReference>
<evidence type="ECO:0000256" key="4">
    <source>
        <dbReference type="SAM" id="Phobius"/>
    </source>
</evidence>
<dbReference type="Proteomes" id="UP000737171">
    <property type="component" value="Unassembled WGS sequence"/>
</dbReference>
<keyword evidence="4" id="KW-0812">Transmembrane</keyword>
<dbReference type="Gene3D" id="2.130.10.10">
    <property type="entry name" value="YVTN repeat-like/Quinoprotein amine dehydrogenase"/>
    <property type="match status" value="4"/>
</dbReference>
<feature type="repeat" description="WD" evidence="3">
    <location>
        <begin position="551"/>
        <end position="585"/>
    </location>
</feature>
<dbReference type="PROSITE" id="PS50104">
    <property type="entry name" value="TIR"/>
    <property type="match status" value="1"/>
</dbReference>
<feature type="repeat" description="WD" evidence="3">
    <location>
        <begin position="638"/>
        <end position="679"/>
    </location>
</feature>
<protein>
    <submittedName>
        <fullName evidence="6">TIR domain-containing protein</fullName>
    </submittedName>
</protein>
<dbReference type="InterPro" id="IPR001680">
    <property type="entry name" value="WD40_rpt"/>
</dbReference>
<feature type="repeat" description="WD" evidence="3">
    <location>
        <begin position="771"/>
        <end position="805"/>
    </location>
</feature>
<reference evidence="6 7" key="1">
    <citation type="submission" date="2020-05" db="EMBL/GenBank/DDBJ databases">
        <title>Aquincola sp. isolate from soil.</title>
        <authorList>
            <person name="Han J."/>
            <person name="Kim D.-U."/>
        </authorList>
    </citation>
    <scope>NUCLEOTIDE SEQUENCE [LARGE SCALE GENOMIC DNA]</scope>
    <source>
        <strain evidence="6 7">S2</strain>
    </source>
</reference>
<keyword evidence="7" id="KW-1185">Reference proteome</keyword>
<dbReference type="SMART" id="SM00255">
    <property type="entry name" value="TIR"/>
    <property type="match status" value="1"/>
</dbReference>
<dbReference type="SUPFAM" id="SSF52200">
    <property type="entry name" value="Toll/Interleukin receptor TIR domain"/>
    <property type="match status" value="1"/>
</dbReference>
<keyword evidence="4" id="KW-1133">Transmembrane helix</keyword>
<sequence length="982" mass="105174">MVTAIETVSVFVSYAREDEQIARRLEAALRERQVEATGDWNLVRGDDYRAQLQLLIATSDVFVFLLSPDSVRSEPCREEVALAATLGKRIVPVSIRDHGDDELVPAPLRSPQWILMRSHANFDEAVAGLDTAVRTDFPLAREHRRLLIAADNWQFNQRRRGYLLRGEALRAAEHWLAQVSSQIGRFPKPTVLQSEFIVQSQRHRRTSVQQLIGAVSFAAIVLAVLAVFAYLKQLEAQKQARLATSRRLAAEGTSLISTQPDLALALAAAAWQTDPTGNGRTALLQTLQASPHLARFLHEHGSTVRAVAVSADGRTIVAGDEAGAMTWHDAATGRLLDRQLSDRGAIHALAFSRDGQWLATGYWSGSITIRDSATRAVRRSIEAGSNVLALDWNPDDTQLACGLINGNVRIIDIASGALTSQSMYAHGNGVWAVRFLNDGHLVSGGWDATIAVWDPANGSEVGPRLTGHRLGIRSLALGPDGKTLASAALDGTVRLWSVDARQAIGPALEGHAGYVESVAFSPDGRYLASASGDSTIRLWDVQKQVAAAPPLQGHRGAVWSVAFAPSGTGLVSGGSDHKILMWDLSIRHPLARPLQGPLSKGIGQLAFSRNGEWLAGAGAAGNVLLWHCLTRCEVPRVLTGHTSSVWRVAIDPSDTVVASGGTDRTVRLWDLQSGRALEPALSVPGADVYGLAFTPDGRTLVASTFDGALHFWDWRGRSGKRLDTGRRTQVGQLVITPNSRMLLASANDELILVDMTLRTLAGRIAVPGTRINAIAITPDGRRVAAGGTDKTIRLFDLPGGRESGLPLVGHKSTVQALAFDSGGNVLASAGESQELFLWDLATRRPIGPPLSGHTSTIGGLALHPTKPLLATGDWDGHVLAWELDGDRWAAVACRVAGRMLSEGERAQYLGDRDSAQTCNGGSLLESWALPGSTLALRRVERATLPPEQGVTVSVIDVLKAAVNRLAQEKARASAASAVSGNR</sequence>
<dbReference type="InterPro" id="IPR035897">
    <property type="entry name" value="Toll_tir_struct_dom_sf"/>
</dbReference>
<dbReference type="PRINTS" id="PR00320">
    <property type="entry name" value="GPROTEINBRPT"/>
</dbReference>
<proteinExistence type="predicted"/>
<dbReference type="InterPro" id="IPR015943">
    <property type="entry name" value="WD40/YVTN_repeat-like_dom_sf"/>
</dbReference>
<feature type="repeat" description="WD" evidence="3">
    <location>
        <begin position="423"/>
        <end position="463"/>
    </location>
</feature>
<dbReference type="InterPro" id="IPR019775">
    <property type="entry name" value="WD40_repeat_CS"/>
</dbReference>
<feature type="repeat" description="WD" evidence="3">
    <location>
        <begin position="508"/>
        <end position="542"/>
    </location>
</feature>
<dbReference type="InterPro" id="IPR020472">
    <property type="entry name" value="WD40_PAC1"/>
</dbReference>
<dbReference type="InterPro" id="IPR011047">
    <property type="entry name" value="Quinoprotein_ADH-like_sf"/>
</dbReference>
<dbReference type="Pfam" id="PF00400">
    <property type="entry name" value="WD40"/>
    <property type="match status" value="11"/>
</dbReference>
<dbReference type="PANTHER" id="PTHR19848">
    <property type="entry name" value="WD40 REPEAT PROTEIN"/>
    <property type="match status" value="1"/>
</dbReference>
<keyword evidence="2" id="KW-0677">Repeat</keyword>
<evidence type="ECO:0000313" key="7">
    <source>
        <dbReference type="Proteomes" id="UP000737171"/>
    </source>
</evidence>
<evidence type="ECO:0000256" key="3">
    <source>
        <dbReference type="PROSITE-ProRule" id="PRU00221"/>
    </source>
</evidence>
<comment type="caution">
    <text evidence="6">The sequence shown here is derived from an EMBL/GenBank/DDBJ whole genome shotgun (WGS) entry which is preliminary data.</text>
</comment>
<dbReference type="SUPFAM" id="SSF50998">
    <property type="entry name" value="Quinoprotein alcohol dehydrogenase-like"/>
    <property type="match status" value="1"/>
</dbReference>
<dbReference type="SUPFAM" id="SSF50978">
    <property type="entry name" value="WD40 repeat-like"/>
    <property type="match status" value="1"/>
</dbReference>
<keyword evidence="4" id="KW-0472">Membrane</keyword>
<name>A0ABX2ERJ0_9BURK</name>
<dbReference type="PROSITE" id="PS50082">
    <property type="entry name" value="WD_REPEATS_2"/>
    <property type="match status" value="9"/>
</dbReference>
<evidence type="ECO:0000313" key="6">
    <source>
        <dbReference type="EMBL" id="NRF71228.1"/>
    </source>
</evidence>